<protein>
    <submittedName>
        <fullName evidence="1">Uncharacterized protein</fullName>
    </submittedName>
</protein>
<evidence type="ECO:0000313" key="2">
    <source>
        <dbReference type="Proteomes" id="UP001568698"/>
    </source>
</evidence>
<dbReference type="EMBL" id="JBGLYH010000023">
    <property type="protein sequence ID" value="MEZ7197023.1"/>
    <property type="molecule type" value="Genomic_DNA"/>
</dbReference>
<proteinExistence type="predicted"/>
<keyword evidence="2" id="KW-1185">Reference proteome</keyword>
<accession>A0ABV4K5D9</accession>
<reference evidence="1 2" key="1">
    <citation type="submission" date="2024-08" db="EMBL/GenBank/DDBJ databases">
        <title>Sulfate-reducing bacteria isolated from formation water of the oil field in Kazakhstan and description of Pseudodesulfovibrio sp.</title>
        <authorList>
            <person name="Bidzhieva S.K."/>
            <person name="Tourova T.P."/>
            <person name="Grouzdev D.S."/>
            <person name="Beletsky A.V."/>
            <person name="Sokolova D.S."/>
            <person name="Samigullina S.R."/>
            <person name="Poltaraus A.B."/>
            <person name="Avtukh A.N."/>
            <person name="Tereshina V.M."/>
            <person name="Zhaparov N.S."/>
            <person name="Mardanov A.V."/>
            <person name="Nazina T.N."/>
        </authorList>
    </citation>
    <scope>NUCLEOTIDE SEQUENCE [LARGE SCALE GENOMIC DNA]</scope>
    <source>
        <strain evidence="1 2">9FUS</strain>
    </source>
</reference>
<organism evidence="1 2">
    <name type="scientific">Pseudodesulfovibrio karagichevae</name>
    <dbReference type="NCBI Taxonomy" id="3239305"/>
    <lineage>
        <taxon>Bacteria</taxon>
        <taxon>Pseudomonadati</taxon>
        <taxon>Thermodesulfobacteriota</taxon>
        <taxon>Desulfovibrionia</taxon>
        <taxon>Desulfovibrionales</taxon>
        <taxon>Desulfovibrionaceae</taxon>
    </lineage>
</organism>
<comment type="caution">
    <text evidence="1">The sequence shown here is derived from an EMBL/GenBank/DDBJ whole genome shotgun (WGS) entry which is preliminary data.</text>
</comment>
<name>A0ABV4K5D9_9BACT</name>
<evidence type="ECO:0000313" key="1">
    <source>
        <dbReference type="EMBL" id="MEZ7197023.1"/>
    </source>
</evidence>
<sequence>MFAEAAQVFLDAFGEPVVFYPHDEMSKPMTAMVEDFGMSDIPAGWPGPPVFEGTGRYAVIRVRPVDVGREPTKADAFRCGELEYEIRAVSPLPRRGSDQAWWSCLCVAQQGGVYR</sequence>
<dbReference type="RefSeq" id="WP_371386542.1">
    <property type="nucleotide sequence ID" value="NZ_JBGLYH010000023.1"/>
</dbReference>
<dbReference type="Proteomes" id="UP001568698">
    <property type="component" value="Unassembled WGS sequence"/>
</dbReference>
<gene>
    <name evidence="1" type="ORF">AB6M95_09715</name>
</gene>